<dbReference type="Gene3D" id="1.10.287.470">
    <property type="entry name" value="Helix hairpin bin"/>
    <property type="match status" value="1"/>
</dbReference>
<gene>
    <name evidence="13" type="ORF">GSF12_06045</name>
</gene>
<comment type="similarity">
    <text evidence="2">Belongs to the membrane fusion protein (MFP) (TC 8.A.1) family.</text>
</comment>
<reference evidence="13" key="1">
    <citation type="journal article" date="2020" name="Microbiol. Resour. Announc.">
        <title>Complete Genome Sequence of Moraxella osloensis Strain YV1, Isolated from an Australian Wastewater Treatment Plant.</title>
        <authorList>
            <person name="Batinovic S."/>
            <person name="Rice D.T.F."/>
            <person name="Seviour R.J."/>
            <person name="Petrovski S."/>
        </authorList>
    </citation>
    <scope>NUCLEOTIDE SEQUENCE</scope>
    <source>
        <strain evidence="13">YV1</strain>
    </source>
</reference>
<keyword evidence="7 11" id="KW-1133">Transmembrane helix</keyword>
<evidence type="ECO:0000256" key="6">
    <source>
        <dbReference type="ARBA" id="ARBA00022692"/>
    </source>
</evidence>
<dbReference type="SUPFAM" id="SSF111369">
    <property type="entry name" value="HlyD-like secretion proteins"/>
    <property type="match status" value="2"/>
</dbReference>
<dbReference type="PRINTS" id="PR01490">
    <property type="entry name" value="RTXTOXIND"/>
</dbReference>
<dbReference type="EMBL" id="CP047226">
    <property type="protein sequence ID" value="QHG09489.1"/>
    <property type="molecule type" value="Genomic_DNA"/>
</dbReference>
<keyword evidence="4" id="KW-1003">Cell membrane</keyword>
<dbReference type="GO" id="GO:0005886">
    <property type="term" value="C:plasma membrane"/>
    <property type="evidence" value="ECO:0007669"/>
    <property type="project" value="UniProtKB-SubCell"/>
</dbReference>
<evidence type="ECO:0000256" key="2">
    <source>
        <dbReference type="ARBA" id="ARBA00009477"/>
    </source>
</evidence>
<dbReference type="FunFam" id="2.40.30.170:FF:000003">
    <property type="entry name" value="Multidrug resistance protein A"/>
    <property type="match status" value="1"/>
</dbReference>
<organism evidence="13">
    <name type="scientific">Faucicola osloensis</name>
    <name type="common">Moraxella osloensis</name>
    <dbReference type="NCBI Taxonomy" id="34062"/>
    <lineage>
        <taxon>Bacteria</taxon>
        <taxon>Pseudomonadati</taxon>
        <taxon>Pseudomonadota</taxon>
        <taxon>Gammaproteobacteria</taxon>
        <taxon>Moraxellales</taxon>
        <taxon>Moraxellaceae</taxon>
        <taxon>Faucicola</taxon>
    </lineage>
</organism>
<keyword evidence="5" id="KW-0997">Cell inner membrane</keyword>
<dbReference type="GO" id="GO:1990961">
    <property type="term" value="P:xenobiotic detoxification by transmembrane export across the plasma membrane"/>
    <property type="evidence" value="ECO:0007669"/>
    <property type="project" value="InterPro"/>
</dbReference>
<dbReference type="AlphaFoldDB" id="A0A6P1KBM3"/>
<dbReference type="GO" id="GO:1990195">
    <property type="term" value="C:macrolide transmembrane transporter complex"/>
    <property type="evidence" value="ECO:0007669"/>
    <property type="project" value="InterPro"/>
</dbReference>
<protein>
    <submittedName>
        <fullName evidence="13">HlyD family efflux transporter periplasmic adaptor subunit</fullName>
    </submittedName>
</protein>
<dbReference type="Gene3D" id="2.40.50.100">
    <property type="match status" value="1"/>
</dbReference>
<dbReference type="Gene3D" id="6.10.140.1990">
    <property type="match status" value="1"/>
</dbReference>
<dbReference type="PANTHER" id="PTHR30386:SF19">
    <property type="entry name" value="MULTIDRUG EXPORT PROTEIN EMRA-RELATED"/>
    <property type="match status" value="1"/>
</dbReference>
<proteinExistence type="inferred from homology"/>
<keyword evidence="9" id="KW-0175">Coiled coil</keyword>
<evidence type="ECO:0000256" key="5">
    <source>
        <dbReference type="ARBA" id="ARBA00022519"/>
    </source>
</evidence>
<feature type="domain" description="Multidrug export protein EmrA/FarA alpha-helical hairpin" evidence="12">
    <location>
        <begin position="144"/>
        <end position="258"/>
    </location>
</feature>
<keyword evidence="3" id="KW-0813">Transport</keyword>
<name>A0A6P1KBM3_FAUOS</name>
<keyword evidence="6 11" id="KW-0812">Transmembrane</keyword>
<dbReference type="GO" id="GO:0015721">
    <property type="term" value="P:bile acid and bile salt transport"/>
    <property type="evidence" value="ECO:0007669"/>
    <property type="project" value="UniProtKB-ARBA"/>
</dbReference>
<evidence type="ECO:0000256" key="10">
    <source>
        <dbReference type="SAM" id="MobiDB-lite"/>
    </source>
</evidence>
<feature type="region of interest" description="Disordered" evidence="10">
    <location>
        <begin position="1"/>
        <end position="29"/>
    </location>
</feature>
<evidence type="ECO:0000256" key="8">
    <source>
        <dbReference type="ARBA" id="ARBA00023136"/>
    </source>
</evidence>
<dbReference type="InterPro" id="IPR058633">
    <property type="entry name" value="EmrA/FarA_HH"/>
</dbReference>
<dbReference type="PANTHER" id="PTHR30386">
    <property type="entry name" value="MEMBRANE FUSION SUBUNIT OF EMRAB-TOLC MULTIDRUG EFFLUX PUMP"/>
    <property type="match status" value="1"/>
</dbReference>
<dbReference type="InterPro" id="IPR030190">
    <property type="entry name" value="MacA_alpha-hairpin_sf"/>
</dbReference>
<evidence type="ECO:0000256" key="1">
    <source>
        <dbReference type="ARBA" id="ARBA00004383"/>
    </source>
</evidence>
<evidence type="ECO:0000256" key="9">
    <source>
        <dbReference type="SAM" id="Coils"/>
    </source>
</evidence>
<dbReference type="Gene3D" id="2.40.30.170">
    <property type="match status" value="1"/>
</dbReference>
<evidence type="ECO:0000256" key="7">
    <source>
        <dbReference type="ARBA" id="ARBA00022989"/>
    </source>
</evidence>
<evidence type="ECO:0000256" key="4">
    <source>
        <dbReference type="ARBA" id="ARBA00022475"/>
    </source>
</evidence>
<dbReference type="GO" id="GO:0019898">
    <property type="term" value="C:extrinsic component of membrane"/>
    <property type="evidence" value="ECO:0007669"/>
    <property type="project" value="InterPro"/>
</dbReference>
<feature type="transmembrane region" description="Helical" evidence="11">
    <location>
        <begin position="38"/>
        <end position="57"/>
    </location>
</feature>
<comment type="subcellular location">
    <subcellularLocation>
        <location evidence="1">Cell inner membrane</location>
        <topology evidence="1">Single-pass membrane protein</topology>
        <orientation evidence="1">Periplasmic side</orientation>
    </subcellularLocation>
</comment>
<evidence type="ECO:0000259" key="12">
    <source>
        <dbReference type="Pfam" id="PF25885"/>
    </source>
</evidence>
<dbReference type="GO" id="GO:0046677">
    <property type="term" value="P:response to antibiotic"/>
    <property type="evidence" value="ECO:0007669"/>
    <property type="project" value="UniProtKB-ARBA"/>
</dbReference>
<feature type="coiled-coil region" evidence="9">
    <location>
        <begin position="136"/>
        <end position="208"/>
    </location>
</feature>
<feature type="compositionally biased region" description="Low complexity" evidence="10">
    <location>
        <begin position="14"/>
        <end position="26"/>
    </location>
</feature>
<dbReference type="Pfam" id="PF25885">
    <property type="entry name" value="HH_EMRA"/>
    <property type="match status" value="1"/>
</dbReference>
<evidence type="ECO:0000256" key="3">
    <source>
        <dbReference type="ARBA" id="ARBA00022448"/>
    </source>
</evidence>
<accession>A0A6P1KBM3</accession>
<evidence type="ECO:0000313" key="13">
    <source>
        <dbReference type="EMBL" id="QHG09489.1"/>
    </source>
</evidence>
<dbReference type="InterPro" id="IPR050739">
    <property type="entry name" value="MFP"/>
</dbReference>
<keyword evidence="8 11" id="KW-0472">Membrane</keyword>
<evidence type="ECO:0000256" key="11">
    <source>
        <dbReference type="SAM" id="Phobius"/>
    </source>
</evidence>
<sequence length="433" mass="46510">MAETMPTGVDDSPETAPTPAPTHSTTQLPAKSKRKKNLLVFTLIVLAIAAVTLWLYITQWRYQVSTEDAYVSGNQVQINAQISGTVTAIGVNDTDMVKAGQTLVTLDQADNGLALETAKAQLRTAIRQYKTQTATIQQADVNISQAQTAMNEVQSQIESAKITLLAAQSDYQRRAALMASQAVSQEEVQHAADTVKKAQAQLDAAVAKQATARSAVVTAQAQRNVTIANLGKNDVLSQPAVQTAMANIQTAWLNLNRTQIIAPIDGQIAKRGVQLGQKISAGTPLMVIVPLHDLWVDANFKESQIKDIHLGQAVNLTSDIYGKEVVYHGKVIGLSAGTGSAFSVLPAQNATGNWIKVTQRLPVRIALDSKELQQHPLRVGLSMHAELDSRDQQGKPQVATATASNKPVAQLQPQVDMSGATKIIQQIIQQNQS</sequence>